<proteinExistence type="predicted"/>
<sequence>MKRATFVLAAATVTAVILSGCQAEQPVAPDSSSSASSTPAQTDEPTAQDSAQAWADETFGTFEAFTVTGNGADEIVFPDDAKSGFYTITWAPGHWANEQSGAQVYGEDGTYHEAGMADYQGVSASVAYGLDSSVGPAGWITVGPGAGDWSITVSPISALPALPEAGGYDAYLYAGAEQPVVFSSLESGRVNVRQFNGVDPTDSILPQQDFTAVGTLLAGPSVVNVQLESVSPWTRSTN</sequence>
<organism evidence="3 4">
    <name type="scientific">Cryobacterium serini</name>
    <dbReference type="NCBI Taxonomy" id="1259201"/>
    <lineage>
        <taxon>Bacteria</taxon>
        <taxon>Bacillati</taxon>
        <taxon>Actinomycetota</taxon>
        <taxon>Actinomycetes</taxon>
        <taxon>Micrococcales</taxon>
        <taxon>Microbacteriaceae</taxon>
        <taxon>Cryobacterium</taxon>
    </lineage>
</organism>
<feature type="compositionally biased region" description="Polar residues" evidence="1">
    <location>
        <begin position="38"/>
        <end position="51"/>
    </location>
</feature>
<evidence type="ECO:0000256" key="2">
    <source>
        <dbReference type="SAM" id="SignalP"/>
    </source>
</evidence>
<comment type="caution">
    <text evidence="3">The sequence shown here is derived from an EMBL/GenBank/DDBJ whole genome shotgun (WGS) entry which is preliminary data.</text>
</comment>
<dbReference type="RefSeq" id="WP_134526444.1">
    <property type="nucleotide sequence ID" value="NZ_SOHN01000003.1"/>
</dbReference>
<reference evidence="3 4" key="1">
    <citation type="submission" date="2019-03" db="EMBL/GenBank/DDBJ databases">
        <title>Genomics of glacier-inhabiting Cryobacterium strains.</title>
        <authorList>
            <person name="Liu Q."/>
            <person name="Xin Y.-H."/>
        </authorList>
    </citation>
    <scope>NUCLEOTIDE SEQUENCE [LARGE SCALE GENOMIC DNA]</scope>
    <source>
        <strain evidence="3 4">Sr54</strain>
    </source>
</reference>
<feature type="signal peptide" evidence="2">
    <location>
        <begin position="1"/>
        <end position="23"/>
    </location>
</feature>
<evidence type="ECO:0000256" key="1">
    <source>
        <dbReference type="SAM" id="MobiDB-lite"/>
    </source>
</evidence>
<feature type="chain" id="PRO_5020732522" evidence="2">
    <location>
        <begin position="24"/>
        <end position="238"/>
    </location>
</feature>
<keyword evidence="2" id="KW-0732">Signal</keyword>
<name>A0A4R9BVK3_9MICO</name>
<accession>A0A4R9BVK3</accession>
<dbReference type="Proteomes" id="UP000297626">
    <property type="component" value="Unassembled WGS sequence"/>
</dbReference>
<feature type="region of interest" description="Disordered" evidence="1">
    <location>
        <begin position="25"/>
        <end position="51"/>
    </location>
</feature>
<dbReference type="EMBL" id="SOHN01000003">
    <property type="protein sequence ID" value="TFD91362.1"/>
    <property type="molecule type" value="Genomic_DNA"/>
</dbReference>
<gene>
    <name evidence="3" type="ORF">E3T51_01230</name>
</gene>
<protein>
    <submittedName>
        <fullName evidence="3">Uncharacterized protein</fullName>
    </submittedName>
</protein>
<keyword evidence="4" id="KW-1185">Reference proteome</keyword>
<evidence type="ECO:0000313" key="4">
    <source>
        <dbReference type="Proteomes" id="UP000297626"/>
    </source>
</evidence>
<dbReference type="PROSITE" id="PS51257">
    <property type="entry name" value="PROKAR_LIPOPROTEIN"/>
    <property type="match status" value="1"/>
</dbReference>
<dbReference type="AlphaFoldDB" id="A0A4R9BVK3"/>
<evidence type="ECO:0000313" key="3">
    <source>
        <dbReference type="EMBL" id="TFD91362.1"/>
    </source>
</evidence>